<keyword evidence="8" id="KW-0282">Flagellum</keyword>
<gene>
    <name evidence="8" type="primary">flgE</name>
    <name evidence="8" type="ORF">GLE_4644</name>
</gene>
<evidence type="ECO:0000313" key="8">
    <source>
        <dbReference type="EMBL" id="ALN59985.1"/>
    </source>
</evidence>
<dbReference type="GO" id="GO:0071978">
    <property type="term" value="P:bacterial-type flagellum-dependent swarming motility"/>
    <property type="evidence" value="ECO:0007669"/>
    <property type="project" value="TreeGrafter"/>
</dbReference>
<keyword evidence="3 4" id="KW-0975">Bacterial flagellum</keyword>
<keyword evidence="8" id="KW-0969">Cilium</keyword>
<dbReference type="GO" id="GO:0009425">
    <property type="term" value="C:bacterial-type flagellum basal body"/>
    <property type="evidence" value="ECO:0007669"/>
    <property type="project" value="UniProtKB-SubCell"/>
</dbReference>
<evidence type="ECO:0000256" key="4">
    <source>
        <dbReference type="RuleBase" id="RU362116"/>
    </source>
</evidence>
<dbReference type="PANTHER" id="PTHR30435">
    <property type="entry name" value="FLAGELLAR PROTEIN"/>
    <property type="match status" value="1"/>
</dbReference>
<comment type="subcellular location">
    <subcellularLocation>
        <location evidence="1 4">Bacterial flagellum basal body</location>
    </subcellularLocation>
</comment>
<evidence type="ECO:0000259" key="7">
    <source>
        <dbReference type="Pfam" id="PF06429"/>
    </source>
</evidence>
<dbReference type="GO" id="GO:0005829">
    <property type="term" value="C:cytosol"/>
    <property type="evidence" value="ECO:0007669"/>
    <property type="project" value="TreeGrafter"/>
</dbReference>
<feature type="domain" description="Flagellar basal-body/hook protein C-terminal" evidence="7">
    <location>
        <begin position="370"/>
        <end position="413"/>
    </location>
</feature>
<evidence type="ECO:0000259" key="6">
    <source>
        <dbReference type="Pfam" id="PF00460"/>
    </source>
</evidence>
<dbReference type="PROSITE" id="PS00588">
    <property type="entry name" value="FLAGELLA_BB_ROD"/>
    <property type="match status" value="1"/>
</dbReference>
<dbReference type="InterPro" id="IPR010930">
    <property type="entry name" value="Flg_bb/hook_C_dom"/>
</dbReference>
<reference evidence="8 9" key="1">
    <citation type="submission" date="2015-11" db="EMBL/GenBank/DDBJ databases">
        <title>Genome sequences of Lysobacter enzymogenes strain C3 and Lysobacter antibioticus ATCC 29479.</title>
        <authorList>
            <person name="Kobayashi D.Y."/>
        </authorList>
    </citation>
    <scope>NUCLEOTIDE SEQUENCE [LARGE SCALE GENOMIC DNA]</scope>
    <source>
        <strain evidence="8 9">C3</strain>
    </source>
</reference>
<sequence>MLDSIYIGMSGLTAHSKGLQTISNNVANLNTPGFKTTTPRFSDLYYGQRFFGQGPDSARVASGGSGVEYGYGALNFKQGEIRRSDGQLDLGIDGPGFLALLQDGKVRYARTGQFVIDDDGIVREKGSKMELTTLGADGKLANILIDKLRTSSAKPTATVKIEGRLQSNVNPNQPGSGNNPPTGTAPETFSIANVEMYDASGTKIVTTVKITRDLISPPLGNNSARWQVALIDKDNKTIGQGEIRFINSTIEPGADKVAIRVTSGNGMTSEVTLDFANIAYVFGPTVNSDLKVAKTDGYGPGTMSGMRVDDTGALVIDYSNGQKETLGKIAMADFADPQRLIQLGDGVFDASQLPDPAYVASKQGAGTLSSGAIEASNVDLSTEFGRLILIQRGFQASSQVISTANEMIMQLFQMKSGQG</sequence>
<evidence type="ECO:0000256" key="1">
    <source>
        <dbReference type="ARBA" id="ARBA00004117"/>
    </source>
</evidence>
<dbReference type="InterPro" id="IPR037925">
    <property type="entry name" value="FlgE/F/G-like"/>
</dbReference>
<dbReference type="SUPFAM" id="SSF117143">
    <property type="entry name" value="Flagellar hook protein flgE"/>
    <property type="match status" value="1"/>
</dbReference>
<accession>A0A0S2DNC9</accession>
<protein>
    <recommendedName>
        <fullName evidence="4">Flagellar hook protein FlgE</fullName>
    </recommendedName>
</protein>
<dbReference type="NCBIfam" id="TIGR03506">
    <property type="entry name" value="FlgEFG_subfam"/>
    <property type="match status" value="1"/>
</dbReference>
<organism evidence="8 9">
    <name type="scientific">Lysobacter enzymogenes</name>
    <dbReference type="NCBI Taxonomy" id="69"/>
    <lineage>
        <taxon>Bacteria</taxon>
        <taxon>Pseudomonadati</taxon>
        <taxon>Pseudomonadota</taxon>
        <taxon>Gammaproteobacteria</taxon>
        <taxon>Lysobacterales</taxon>
        <taxon>Lysobacteraceae</taxon>
        <taxon>Lysobacter</taxon>
    </lineage>
</organism>
<evidence type="ECO:0000256" key="2">
    <source>
        <dbReference type="ARBA" id="ARBA00009677"/>
    </source>
</evidence>
<dbReference type="InterPro" id="IPR019776">
    <property type="entry name" value="Flagellar_basal_body_rod_CS"/>
</dbReference>
<dbReference type="RefSeq" id="WP_057949208.1">
    <property type="nucleotide sequence ID" value="NZ_CP067396.1"/>
</dbReference>
<name>A0A0S2DNC9_LYSEN</name>
<dbReference type="Pfam" id="PF00460">
    <property type="entry name" value="Flg_bb_rod"/>
    <property type="match status" value="1"/>
</dbReference>
<dbReference type="STRING" id="69.GLE_4644"/>
<dbReference type="OrthoDB" id="8578401at2"/>
<dbReference type="PATRIC" id="fig|69.6.peg.4580"/>
<proteinExistence type="inferred from homology"/>
<dbReference type="InterPro" id="IPR020013">
    <property type="entry name" value="Flagellar_FlgE/F/G"/>
</dbReference>
<dbReference type="Proteomes" id="UP000061569">
    <property type="component" value="Chromosome"/>
</dbReference>
<feature type="region of interest" description="Disordered" evidence="5">
    <location>
        <begin position="166"/>
        <end position="185"/>
    </location>
</feature>
<dbReference type="AlphaFoldDB" id="A0A0S2DNC9"/>
<dbReference type="EMBL" id="CP013140">
    <property type="protein sequence ID" value="ALN59985.1"/>
    <property type="molecule type" value="Genomic_DNA"/>
</dbReference>
<dbReference type="KEGG" id="lez:GLE_4644"/>
<dbReference type="Pfam" id="PF06429">
    <property type="entry name" value="Flg_bbr_C"/>
    <property type="match status" value="1"/>
</dbReference>
<comment type="similarity">
    <text evidence="2 4">Belongs to the flagella basal body rod proteins family.</text>
</comment>
<dbReference type="InterPro" id="IPR037058">
    <property type="entry name" value="Falgellar_hook_FlgE_sf"/>
</dbReference>
<feature type="domain" description="Flagellar basal body rod protein N-terminal" evidence="6">
    <location>
        <begin position="5"/>
        <end position="35"/>
    </location>
</feature>
<dbReference type="PANTHER" id="PTHR30435:SF1">
    <property type="entry name" value="FLAGELLAR HOOK PROTEIN FLGE"/>
    <property type="match status" value="1"/>
</dbReference>
<comment type="function">
    <text evidence="4">A flexible structure which links the flagellar filament to the drive apparatus in the basal body.</text>
</comment>
<evidence type="ECO:0000256" key="5">
    <source>
        <dbReference type="SAM" id="MobiDB-lite"/>
    </source>
</evidence>
<dbReference type="InterPro" id="IPR001444">
    <property type="entry name" value="Flag_bb_rod_N"/>
</dbReference>
<dbReference type="GO" id="GO:0009424">
    <property type="term" value="C:bacterial-type flagellum hook"/>
    <property type="evidence" value="ECO:0007669"/>
    <property type="project" value="TreeGrafter"/>
</dbReference>
<dbReference type="Gene3D" id="2.60.98.20">
    <property type="entry name" value="Flagellar hook protein FlgE"/>
    <property type="match status" value="1"/>
</dbReference>
<evidence type="ECO:0000256" key="3">
    <source>
        <dbReference type="ARBA" id="ARBA00023143"/>
    </source>
</evidence>
<keyword evidence="8" id="KW-0966">Cell projection</keyword>
<evidence type="ECO:0000313" key="9">
    <source>
        <dbReference type="Proteomes" id="UP000061569"/>
    </source>
</evidence>
<feature type="compositionally biased region" description="Low complexity" evidence="5">
    <location>
        <begin position="168"/>
        <end position="185"/>
    </location>
</feature>